<dbReference type="AlphaFoldDB" id="A0A857J117"/>
<name>A0A857J117_9BURK</name>
<dbReference type="Gene3D" id="3.20.20.60">
    <property type="entry name" value="Phosphoenolpyruvate-binding domains"/>
    <property type="match status" value="1"/>
</dbReference>
<dbReference type="RefSeq" id="WP_160551088.1">
    <property type="nucleotide sequence ID" value="NZ_CP047650.1"/>
</dbReference>
<dbReference type="Pfam" id="PF13714">
    <property type="entry name" value="PEP_mutase"/>
    <property type="match status" value="1"/>
</dbReference>
<evidence type="ECO:0000256" key="4">
    <source>
        <dbReference type="ARBA" id="ARBA00044762"/>
    </source>
</evidence>
<accession>A0A857J117</accession>
<keyword evidence="8" id="KW-1185">Reference proteome</keyword>
<dbReference type="GO" id="GO:0046421">
    <property type="term" value="F:methylisocitrate lyase activity"/>
    <property type="evidence" value="ECO:0007669"/>
    <property type="project" value="UniProtKB-EC"/>
</dbReference>
<comment type="subunit">
    <text evidence="4">Homotetramer; dimer of dimers.</text>
</comment>
<comment type="function">
    <text evidence="5">Involved in the catabolism of short chain fatty acids (SCFA) via the 2-methylcitrate cycle I (propionate degradation route). Catalyzes the thermodynamically favored C-C bond cleavage of (2R,3S)-2-methylisocitrate to yield pyruvate and succinate via an alpha-carboxy-carbanion intermediate.</text>
</comment>
<dbReference type="CDD" id="cd00377">
    <property type="entry name" value="ICL_PEPM"/>
    <property type="match status" value="1"/>
</dbReference>
<dbReference type="SUPFAM" id="SSF51621">
    <property type="entry name" value="Phosphoenolpyruvate/pyruvate domain"/>
    <property type="match status" value="1"/>
</dbReference>
<evidence type="ECO:0000313" key="7">
    <source>
        <dbReference type="EMBL" id="QHI97570.1"/>
    </source>
</evidence>
<evidence type="ECO:0000256" key="2">
    <source>
        <dbReference type="ARBA" id="ARBA00009282"/>
    </source>
</evidence>
<dbReference type="FunFam" id="3.20.20.60:FF:000009">
    <property type="entry name" value="2-methylisocitrate lyase"/>
    <property type="match status" value="1"/>
</dbReference>
<evidence type="ECO:0000256" key="1">
    <source>
        <dbReference type="ARBA" id="ARBA00001050"/>
    </source>
</evidence>
<sequence length="286" mass="30815">MSTDFKTRLQSPAIVTAPGVYDAFSALLVEQAGFEAAYLSGASIAYTRFGRPDIGLLSLDDVANVTGNIRERVGLHLIVDADTGFGNALNVQRTVRLLERAGATAIQLEDQTSPKRCGHLDGKTIISSTEMAGKIRAACDARRDAGTLIIARTDAVAVEGLEPALERAERYAEAGADVLFVEALRTQADMATALQRLSHRAPMLANMVEGGKTPILPGEQLQALGYRIAIFPGGTVRALSFALQGYLASLREHGTTEPWWPQMLQFDRLNQVIGTPEMLASGKKYE</sequence>
<protein>
    <recommendedName>
        <fullName evidence="6">2-methylisocitrate lyase</fullName>
        <ecNumber evidence="3">4.1.3.30</ecNumber>
    </recommendedName>
</protein>
<dbReference type="PANTHER" id="PTHR42905">
    <property type="entry name" value="PHOSPHOENOLPYRUVATE CARBOXYLASE"/>
    <property type="match status" value="1"/>
</dbReference>
<dbReference type="PROSITE" id="PS00161">
    <property type="entry name" value="ISOCITRATE_LYASE"/>
    <property type="match status" value="1"/>
</dbReference>
<comment type="catalytic activity">
    <reaction evidence="1">
        <text>(2S,3R)-3-hydroxybutane-1,2,3-tricarboxylate = pyruvate + succinate</text>
        <dbReference type="Rhea" id="RHEA:16809"/>
        <dbReference type="ChEBI" id="CHEBI:15361"/>
        <dbReference type="ChEBI" id="CHEBI:30031"/>
        <dbReference type="ChEBI" id="CHEBI:57429"/>
        <dbReference type="EC" id="4.1.3.30"/>
    </reaction>
</comment>
<dbReference type="InterPro" id="IPR040442">
    <property type="entry name" value="Pyrv_kinase-like_dom_sf"/>
</dbReference>
<dbReference type="InterPro" id="IPR018523">
    <property type="entry name" value="Isocitrate_lyase_ph_CS"/>
</dbReference>
<reference evidence="7 8" key="1">
    <citation type="submission" date="2020-01" db="EMBL/GenBank/DDBJ databases">
        <title>Genome sequencing of strain KACC 21265.</title>
        <authorList>
            <person name="Heo J."/>
            <person name="Kim S.-J."/>
            <person name="Kim J.-S."/>
            <person name="Hong S.-B."/>
            <person name="Kwon S.-W."/>
        </authorList>
    </citation>
    <scope>NUCLEOTIDE SEQUENCE [LARGE SCALE GENOMIC DNA]</scope>
    <source>
        <strain evidence="7 8">KACC 21265</strain>
    </source>
</reference>
<dbReference type="Proteomes" id="UP000464787">
    <property type="component" value="Chromosome"/>
</dbReference>
<dbReference type="PANTHER" id="PTHR42905:SF5">
    <property type="entry name" value="CARBOXYVINYL-CARBOXYPHOSPHONATE PHOSPHORYLMUTASE, CHLOROPLASTIC"/>
    <property type="match status" value="1"/>
</dbReference>
<proteinExistence type="inferred from homology"/>
<gene>
    <name evidence="7" type="ORF">GT347_05955</name>
</gene>
<organism evidence="7 8">
    <name type="scientific">Xylophilus rhododendri</name>
    <dbReference type="NCBI Taxonomy" id="2697032"/>
    <lineage>
        <taxon>Bacteria</taxon>
        <taxon>Pseudomonadati</taxon>
        <taxon>Pseudomonadota</taxon>
        <taxon>Betaproteobacteria</taxon>
        <taxon>Burkholderiales</taxon>
        <taxon>Xylophilus</taxon>
    </lineage>
</organism>
<evidence type="ECO:0000256" key="5">
    <source>
        <dbReference type="ARBA" id="ARBA00057039"/>
    </source>
</evidence>
<dbReference type="KEGG" id="xyk:GT347_05955"/>
<dbReference type="InterPro" id="IPR039556">
    <property type="entry name" value="ICL/PEPM"/>
</dbReference>
<dbReference type="EMBL" id="CP047650">
    <property type="protein sequence ID" value="QHI97570.1"/>
    <property type="molecule type" value="Genomic_DNA"/>
</dbReference>
<evidence type="ECO:0000313" key="8">
    <source>
        <dbReference type="Proteomes" id="UP000464787"/>
    </source>
</evidence>
<dbReference type="InterPro" id="IPR015813">
    <property type="entry name" value="Pyrv/PenolPyrv_kinase-like_dom"/>
</dbReference>
<evidence type="ECO:0000256" key="3">
    <source>
        <dbReference type="ARBA" id="ARBA00012260"/>
    </source>
</evidence>
<evidence type="ECO:0000256" key="6">
    <source>
        <dbReference type="ARBA" id="ARBA00073849"/>
    </source>
</evidence>
<dbReference type="EC" id="4.1.3.30" evidence="3"/>
<comment type="similarity">
    <text evidence="2">Belongs to the isocitrate lyase/PEP mutase superfamily. Methylisocitrate lyase family.</text>
</comment>